<proteinExistence type="predicted"/>
<evidence type="ECO:0000313" key="2">
    <source>
        <dbReference type="Proteomes" id="UP000484547"/>
    </source>
</evidence>
<dbReference type="AlphaFoldDB" id="A0A7X3BVB5"/>
<reference evidence="1 2" key="1">
    <citation type="journal article" date="2019" name="Nat. Med.">
        <title>A library of human gut bacterial isolates paired with longitudinal multiomics data enables mechanistic microbiome research.</title>
        <authorList>
            <person name="Poyet M."/>
            <person name="Groussin M."/>
            <person name="Gibbons S.M."/>
            <person name="Avila-Pacheco J."/>
            <person name="Jiang X."/>
            <person name="Kearney S.M."/>
            <person name="Perrotta A.R."/>
            <person name="Berdy B."/>
            <person name="Zhao S."/>
            <person name="Lieberman T.D."/>
            <person name="Swanson P.K."/>
            <person name="Smith M."/>
            <person name="Roesemann S."/>
            <person name="Alexander J.E."/>
            <person name="Rich S.A."/>
            <person name="Livny J."/>
            <person name="Vlamakis H."/>
            <person name="Clish C."/>
            <person name="Bullock K."/>
            <person name="Deik A."/>
            <person name="Scott J."/>
            <person name="Pierce K.A."/>
            <person name="Xavier R.J."/>
            <person name="Alm E.J."/>
        </authorList>
    </citation>
    <scope>NUCLEOTIDE SEQUENCE [LARGE SCALE GENOMIC DNA]</scope>
    <source>
        <strain evidence="1 2">BIOML-A13</strain>
    </source>
</reference>
<protein>
    <recommendedName>
        <fullName evidence="3">Tetratricopeptide repeat protein</fullName>
    </recommendedName>
</protein>
<dbReference type="OrthoDB" id="3034302at2"/>
<name>A0A7X3BVB5_9FIRM</name>
<dbReference type="InterPro" id="IPR011990">
    <property type="entry name" value="TPR-like_helical_dom_sf"/>
</dbReference>
<dbReference type="RefSeq" id="WP_155164322.1">
    <property type="nucleotide sequence ID" value="NZ_DBFDZZ010000243.1"/>
</dbReference>
<dbReference type="Proteomes" id="UP000484547">
    <property type="component" value="Unassembled WGS sequence"/>
</dbReference>
<evidence type="ECO:0008006" key="3">
    <source>
        <dbReference type="Google" id="ProtNLM"/>
    </source>
</evidence>
<comment type="caution">
    <text evidence="1">The sequence shown here is derived from an EMBL/GenBank/DDBJ whole genome shotgun (WGS) entry which is preliminary data.</text>
</comment>
<dbReference type="EMBL" id="WNBM01000002">
    <property type="protein sequence ID" value="MTT75659.1"/>
    <property type="molecule type" value="Genomic_DNA"/>
</dbReference>
<organism evidence="1 2">
    <name type="scientific">Phascolarctobacterium faecium</name>
    <dbReference type="NCBI Taxonomy" id="33025"/>
    <lineage>
        <taxon>Bacteria</taxon>
        <taxon>Bacillati</taxon>
        <taxon>Bacillota</taxon>
        <taxon>Negativicutes</taxon>
        <taxon>Acidaminococcales</taxon>
        <taxon>Acidaminococcaceae</taxon>
        <taxon>Phascolarctobacterium</taxon>
    </lineage>
</organism>
<sequence length="245" mass="28133">MTMNEQEWQACVNHVAGGEYPVPRGMISNYNDWRCRSTVGRALYWMDEVEAAMHVLATILDVEPDMEDAPEMGLSEAEHKVLCLRDIAEIVWKLARNEDAALNYLDQAYALSRAYKHPFRSASRGDMFYRRLAILREVGKEEQAVQEAEKMLELEAGNDGINPYRYFAYKFLAEHEHNNGDDEKAAQLFAEAFRYYPVSEAGERDLAKAAAAETAADRYKAYVFCSTIQYKPWEELPPAIIRRDL</sequence>
<evidence type="ECO:0000313" key="1">
    <source>
        <dbReference type="EMBL" id="MTT75659.1"/>
    </source>
</evidence>
<dbReference type="Gene3D" id="1.25.40.10">
    <property type="entry name" value="Tetratricopeptide repeat domain"/>
    <property type="match status" value="1"/>
</dbReference>
<dbReference type="SUPFAM" id="SSF48452">
    <property type="entry name" value="TPR-like"/>
    <property type="match status" value="1"/>
</dbReference>
<gene>
    <name evidence="1" type="ORF">GMD11_05170</name>
</gene>
<accession>A0A7X3BVB5</accession>